<dbReference type="Proteomes" id="UP000064514">
    <property type="component" value="Unassembled WGS sequence"/>
</dbReference>
<dbReference type="STRING" id="709323.GCA_001047135_00698"/>
<accession>A0A3F3H2C8</accession>
<feature type="transmembrane region" description="Helical" evidence="1">
    <location>
        <begin position="7"/>
        <end position="25"/>
    </location>
</feature>
<organism evidence="3">
    <name type="scientific">Fructobacillus tropaeoli</name>
    <dbReference type="NCBI Taxonomy" id="709323"/>
    <lineage>
        <taxon>Bacteria</taxon>
        <taxon>Bacillati</taxon>
        <taxon>Bacillota</taxon>
        <taxon>Bacilli</taxon>
        <taxon>Lactobacillales</taxon>
        <taxon>Lactobacillaceae</taxon>
        <taxon>Fructobacillus</taxon>
    </lineage>
</organism>
<dbReference type="AlphaFoldDB" id="A0A3F3H2C8"/>
<protein>
    <submittedName>
        <fullName evidence="3">Uncharacterized protein</fullName>
    </submittedName>
</protein>
<keyword evidence="4" id="KW-1185">Reference proteome</keyword>
<dbReference type="Proteomes" id="UP001314262">
    <property type="component" value="Unassembled WGS sequence"/>
</dbReference>
<reference evidence="3" key="1">
    <citation type="journal article" date="2015" name="BMC Genomics">
        <title>Comparative genomics of Fructobacillus spp. and Leuconostoc spp. reveals niche-specific evolution of Fructobacillus spp.</title>
        <authorList>
            <person name="Endo A."/>
            <person name="Tanizawa Y."/>
            <person name="Tanaka N."/>
            <person name="Maeno S."/>
            <person name="Kumar H."/>
            <person name="Shiwa Y."/>
            <person name="Okada S."/>
            <person name="Yoshikawa H."/>
            <person name="Dicks L."/>
            <person name="Nakagawa J."/>
            <person name="Arita M."/>
        </authorList>
    </citation>
    <scope>NUCLEOTIDE SEQUENCE [LARGE SCALE GENOMIC DNA]</scope>
    <source>
        <strain evidence="3">F214-1</strain>
    </source>
</reference>
<keyword evidence="1" id="KW-0812">Transmembrane</keyword>
<keyword evidence="1" id="KW-1133">Transmembrane helix</keyword>
<name>A0A3F3H2C8_9LACO</name>
<dbReference type="EMBL" id="CAUZLT010000005">
    <property type="protein sequence ID" value="CAK1250388.1"/>
    <property type="molecule type" value="Genomic_DNA"/>
</dbReference>
<evidence type="ECO:0000313" key="2">
    <source>
        <dbReference type="EMBL" id="CAK1250388.1"/>
    </source>
</evidence>
<gene>
    <name evidence="3" type="ORF">FTRO_0030970</name>
    <name evidence="2" type="ORF">R53137_KAKDMLNK_01278</name>
</gene>
<evidence type="ECO:0000256" key="1">
    <source>
        <dbReference type="SAM" id="Phobius"/>
    </source>
</evidence>
<sequence>MTLFKVGWSFLILLAYPIVFLWAANHGWPTWLTLVAAFFLMLVGSFGFMGIAYWRYRQQELLDTHQDENVL</sequence>
<evidence type="ECO:0000313" key="3">
    <source>
        <dbReference type="EMBL" id="GAP04157.1"/>
    </source>
</evidence>
<dbReference type="RefSeq" id="WP_047975314.1">
    <property type="nucleotide sequence ID" value="NZ_BOJU01000005.1"/>
</dbReference>
<proteinExistence type="predicted"/>
<keyword evidence="1" id="KW-0472">Membrane</keyword>
<dbReference type="EMBL" id="DF968080">
    <property type="protein sequence ID" value="GAP04157.1"/>
    <property type="molecule type" value="Genomic_DNA"/>
</dbReference>
<evidence type="ECO:0000313" key="4">
    <source>
        <dbReference type="Proteomes" id="UP001314262"/>
    </source>
</evidence>
<reference evidence="2 4" key="2">
    <citation type="submission" date="2023-10" db="EMBL/GenBank/DDBJ databases">
        <authorList>
            <person name="Botero Cardona J."/>
        </authorList>
    </citation>
    <scope>NUCLEOTIDE SEQUENCE [LARGE SCALE GENOMIC DNA]</scope>
    <source>
        <strain evidence="2 4">R-53137</strain>
    </source>
</reference>
<feature type="transmembrane region" description="Helical" evidence="1">
    <location>
        <begin position="31"/>
        <end position="54"/>
    </location>
</feature>